<proteinExistence type="predicted"/>
<dbReference type="EMBL" id="MSFK01000003">
    <property type="protein sequence ID" value="PWY94986.1"/>
    <property type="molecule type" value="Genomic_DNA"/>
</dbReference>
<accession>A0A317X8R2</accession>
<dbReference type="InterPro" id="IPR011990">
    <property type="entry name" value="TPR-like_helical_dom_sf"/>
</dbReference>
<dbReference type="InterPro" id="IPR019734">
    <property type="entry name" value="TPR_rpt"/>
</dbReference>
<sequence>MGDPASVTDLNDVKLQAVFASIPEAFKLHGIWQPDDEASDDDSFDDECMFSGTDSDDYDEEDENGSDGNNGQSDGEGGDEADKPKREANEDDNMEEVNKLDVSEAGDNEDGNMEEGDGVDVSEPEENEDGNNEEGDGIRMTEADENEDGNDEADEIDIPEAEQNENGENAQGDATDNQDQDNLSIPLFTVGFNHSLLRETELNDQDPDNCPNGIVRPDMWAARPRLHLEGQGMGFLSQLAQLCVRSRLAHCRTPKCMETRDAMAKWAPCCNWVNFREWALVAMSCQAAMDDHQTRSRAHTHLARSATGCFSILKRFRDKNRYILPFLDGEDGDQSCTIELSEVFNLIYWMAGIQSQLGTGSADFSRWDHDFLPIRYTVRTVQAAAKELGDMDLCKNRVWNLVNVSDRKHGDLPDIVTAIARHGESLSHAGHQKCTPSKCQGAQMDSTKVGQLHKCTEPVNCAQTLFPVELLLTNLELGKRTAWLCETRRLCSSSDSYIALSHVWSDGTGVGVQDAGSVNSCLFNFFADIAAQLGCKGIWWDTLSIPYEPKARSKALSVMHGNYANASHTVVHDRFLLNFPWSEDGGPCLALVLSTWFTRGWTALELAMSKSVKVLFKDPGSGKPVIKDLDEHILARSPRAASRAHWLATSMIERLRRPIDNIGDLVTILAPRSTSWVRDRTIIASLLAGVPDPDLSKGESEMTRDILRYLGKIPYASLLHGKSTMYDNGGYSWSPATLDDLPVEAHGDCRSTDDTIQTTMLEIDDAGAVWGLWSFREVVESDIVEGNIEPYGDDLAATLRVQMALEEWDKHILLLPSLSGSSAKALLVVPLAILKDGPTIKCRYVGSVLVKHNEDTRGLWTVQNIQLGGQDKQSQSLRAGEVWNYLSSIDENTVFQNDEMVVKDAPEEPPTPNETPMTPEPLGEWLNGNTEDPSVWLANSGVAQASYAAADLSPEALVQALEVNNRSATRVLIKNNILIDPADVKFPLDQNTTNAQKRKDEKLARGLTLLGDVYAERSLLDRAIKTYTFILKGPWAQRIANQKNQNNLAFLDIQLAWGQAVMALQHSLSSNEVANYSQSVQSAENIFKNILKACEENGNYRAVEVKKKGREPTRGPSTSNATADRSSEKVNAPSDASSQDRRGDERKAIQWLQLELNAISEMVALAASRYDFATATKQLRRAMAHFGKPVEVFEAFKPRWPERRTQDTASKKERDEAVAAVYQRALRRLTSILKKHHPLLLVIRLQLGVNYTLQSKFKQAETQLNQVLSGLTSHDQPSIQNSNTHDSFAAFKDHHVLVALTRYHLGKAYLEQDRFDHARDHFTEALNVTPFGRPECNELHYTIALALCRSHIERDDKDIGEAVNLALSVIETYQTEEAELGLDWRLVVEAHWSIARALHAAGGSENTNNAISICEYTLKLAQEQQFFDEQGDLDETDLLSLYASLHEDAKLYEKAEDLRQTVSGIVSRLEGCSSLPHLKSQFTLAKTRQMAGDALKATGNRDEAENKFAQSIEGFEAALKGFQEVLGGYATRTLRTCQALGGLHLALGKMEKAREYYARAYQGYQKRYGTAKRVTAMAAYDLGTAYYQSCKFTDAKTMFLTAYKGYMEDFKRKKKFHKAITTATIDLAETCAALGGPDYEGQAERYYNQALEDLQKYGAEKAGQDILRVELKKGNLYRQQKRFEDATLLIEKAYNHFCPRDSGQEDAVDPVDNTPGPSDSVVRWEAMLRLAELLLDCQQADFKCHEDDQNPEDLVQVAKAGLEETVGGSHLFTLQAAVLLGEICLQDDCPGGCPGETELEQAVKLCRDVLPPGSPMTIKAMDCLITHWTKNTHQTGEADAMTKVKWQALKDGYGIDTAVAIMKMTDPKRENLMWNLEAPEDDDDFVEEDILEGGIGENNEGDIDSSSDDGDLDSLSSDEELDFWGQEEEEQPRGFGQPYIMPQQYSTMVDGAEAVMVQPDGSQFQYQPQTQYYVAQPQFIPDPPPMQDSIASILQTTAEIPFHLLQGFITGVTAPLQ</sequence>
<evidence type="ECO:0008006" key="5">
    <source>
        <dbReference type="Google" id="ProtNLM"/>
    </source>
</evidence>
<feature type="compositionally biased region" description="Acidic residues" evidence="2">
    <location>
        <begin position="143"/>
        <end position="152"/>
    </location>
</feature>
<evidence type="ECO:0000313" key="4">
    <source>
        <dbReference type="Proteomes" id="UP000246702"/>
    </source>
</evidence>
<comment type="caution">
    <text evidence="3">The sequence shown here is derived from an EMBL/GenBank/DDBJ whole genome shotgun (WGS) entry which is preliminary data.</text>
</comment>
<dbReference type="PANTHER" id="PTHR39596:SF2">
    <property type="entry name" value="HET DOMAIN PROTEIN (AFU_ORTHOLOGUE AFUA_1G17550)-RELATED"/>
    <property type="match status" value="1"/>
</dbReference>
<dbReference type="Pfam" id="PF13424">
    <property type="entry name" value="TPR_12"/>
    <property type="match status" value="1"/>
</dbReference>
<gene>
    <name evidence="3" type="ORF">BO94DRAFT_571631</name>
</gene>
<dbReference type="PANTHER" id="PTHR39596">
    <property type="match status" value="1"/>
</dbReference>
<dbReference type="PROSITE" id="PS50293">
    <property type="entry name" value="TPR_REGION"/>
    <property type="match status" value="1"/>
</dbReference>
<evidence type="ECO:0000313" key="3">
    <source>
        <dbReference type="EMBL" id="PWY94986.1"/>
    </source>
</evidence>
<feature type="compositionally biased region" description="Basic and acidic residues" evidence="2">
    <location>
        <begin position="1104"/>
        <end position="1113"/>
    </location>
</feature>
<feature type="compositionally biased region" description="Acidic residues" evidence="2">
    <location>
        <begin position="104"/>
        <end position="135"/>
    </location>
</feature>
<dbReference type="Gene3D" id="1.25.40.10">
    <property type="entry name" value="Tetratricopeptide repeat domain"/>
    <property type="match status" value="2"/>
</dbReference>
<feature type="region of interest" description="Disordered" evidence="2">
    <location>
        <begin position="1104"/>
        <end position="1144"/>
    </location>
</feature>
<feature type="compositionally biased region" description="Acidic residues" evidence="2">
    <location>
        <begin position="34"/>
        <end position="65"/>
    </location>
</feature>
<protein>
    <recommendedName>
        <fullName evidence="5">TPR-like protein</fullName>
    </recommendedName>
</protein>
<dbReference type="Proteomes" id="UP000246702">
    <property type="component" value="Unassembled WGS sequence"/>
</dbReference>
<feature type="region of interest" description="Disordered" evidence="2">
    <location>
        <begin position="33"/>
        <end position="152"/>
    </location>
</feature>
<reference evidence="3 4" key="1">
    <citation type="submission" date="2016-12" db="EMBL/GenBank/DDBJ databases">
        <title>The genomes of Aspergillus section Nigri reveals drivers in fungal speciation.</title>
        <authorList>
            <consortium name="DOE Joint Genome Institute"/>
            <person name="Vesth T.C."/>
            <person name="Nybo J."/>
            <person name="Theobald S."/>
            <person name="Brandl J."/>
            <person name="Frisvad J.C."/>
            <person name="Nielsen K.F."/>
            <person name="Lyhne E.K."/>
            <person name="Kogle M.E."/>
            <person name="Kuo A."/>
            <person name="Riley R."/>
            <person name="Clum A."/>
            <person name="Nolan M."/>
            <person name="Lipzen A."/>
            <person name="Salamov A."/>
            <person name="Henrissat B."/>
            <person name="Wiebenga A."/>
            <person name="De Vries R.P."/>
            <person name="Grigoriev I.V."/>
            <person name="Mortensen U.H."/>
            <person name="Andersen M.R."/>
            <person name="Baker S.E."/>
        </authorList>
    </citation>
    <scope>NUCLEOTIDE SEQUENCE [LARGE SCALE GENOMIC DNA]</scope>
    <source>
        <strain evidence="3 4">CBS 115572</strain>
    </source>
</reference>
<dbReference type="GeneID" id="37117023"/>
<dbReference type="SUPFAM" id="SSF48452">
    <property type="entry name" value="TPR-like"/>
    <property type="match status" value="3"/>
</dbReference>
<keyword evidence="4" id="KW-1185">Reference proteome</keyword>
<dbReference type="STRING" id="1450535.A0A317X8R2"/>
<dbReference type="OrthoDB" id="20872at2759"/>
<feature type="compositionally biased region" description="Polar residues" evidence="2">
    <location>
        <begin position="1115"/>
        <end position="1124"/>
    </location>
</feature>
<dbReference type="SMART" id="SM00028">
    <property type="entry name" value="TPR"/>
    <property type="match status" value="3"/>
</dbReference>
<dbReference type="PROSITE" id="PS50005">
    <property type="entry name" value="TPR"/>
    <property type="match status" value="1"/>
</dbReference>
<keyword evidence="1" id="KW-0802">TPR repeat</keyword>
<organism evidence="3 4">
    <name type="scientific">Aspergillus sclerotioniger CBS 115572</name>
    <dbReference type="NCBI Taxonomy" id="1450535"/>
    <lineage>
        <taxon>Eukaryota</taxon>
        <taxon>Fungi</taxon>
        <taxon>Dikarya</taxon>
        <taxon>Ascomycota</taxon>
        <taxon>Pezizomycotina</taxon>
        <taxon>Eurotiomycetes</taxon>
        <taxon>Eurotiomycetidae</taxon>
        <taxon>Eurotiales</taxon>
        <taxon>Aspergillaceae</taxon>
        <taxon>Aspergillus</taxon>
        <taxon>Aspergillus subgen. Circumdati</taxon>
    </lineage>
</organism>
<feature type="repeat" description="TPR" evidence="1">
    <location>
        <begin position="1299"/>
        <end position="1332"/>
    </location>
</feature>
<feature type="compositionally biased region" description="Acidic residues" evidence="2">
    <location>
        <begin position="1899"/>
        <end position="1917"/>
    </location>
</feature>
<evidence type="ECO:0000256" key="2">
    <source>
        <dbReference type="SAM" id="MobiDB-lite"/>
    </source>
</evidence>
<dbReference type="RefSeq" id="XP_025471747.1">
    <property type="nucleotide sequence ID" value="XM_025614880.1"/>
</dbReference>
<evidence type="ECO:0000256" key="1">
    <source>
        <dbReference type="PROSITE-ProRule" id="PRU00339"/>
    </source>
</evidence>
<name>A0A317X8R2_9EURO</name>
<feature type="region of interest" description="Disordered" evidence="2">
    <location>
        <begin position="1894"/>
        <end position="1917"/>
    </location>
</feature>